<dbReference type="AlphaFoldDB" id="A0A6J5H283"/>
<dbReference type="EMBL" id="CADIKI010000032">
    <property type="protein sequence ID" value="CAB3809963.1"/>
    <property type="molecule type" value="Genomic_DNA"/>
</dbReference>
<keyword evidence="3" id="KW-1185">Reference proteome</keyword>
<sequence length="97" mass="10805">MIHGMYGGIAAGFIVLVPDTCSRYAQRRCHVIEVVTFKLRHNATSARMQAIAYEIRTSFRCPFFFWLESASKPSLEGKEATGSPIRTEDGTLTCSTN</sequence>
<organism evidence="2 3">
    <name type="scientific">Paraburkholderia fynbosensis</name>
    <dbReference type="NCBI Taxonomy" id="1200993"/>
    <lineage>
        <taxon>Bacteria</taxon>
        <taxon>Pseudomonadati</taxon>
        <taxon>Pseudomonadota</taxon>
        <taxon>Betaproteobacteria</taxon>
        <taxon>Burkholderiales</taxon>
        <taxon>Burkholderiaceae</taxon>
        <taxon>Paraburkholderia</taxon>
    </lineage>
</organism>
<gene>
    <name evidence="2" type="ORF">LMG27177_06979</name>
</gene>
<protein>
    <submittedName>
        <fullName evidence="2">Uncharacterized protein</fullName>
    </submittedName>
</protein>
<evidence type="ECO:0000256" key="1">
    <source>
        <dbReference type="SAM" id="MobiDB-lite"/>
    </source>
</evidence>
<reference evidence="2 3" key="1">
    <citation type="submission" date="2020-04" db="EMBL/GenBank/DDBJ databases">
        <authorList>
            <person name="De Canck E."/>
        </authorList>
    </citation>
    <scope>NUCLEOTIDE SEQUENCE [LARGE SCALE GENOMIC DNA]</scope>
    <source>
        <strain evidence="2 3">LMG 27177</strain>
    </source>
</reference>
<evidence type="ECO:0000313" key="3">
    <source>
        <dbReference type="Proteomes" id="UP000494252"/>
    </source>
</evidence>
<dbReference type="Proteomes" id="UP000494252">
    <property type="component" value="Unassembled WGS sequence"/>
</dbReference>
<feature type="region of interest" description="Disordered" evidence="1">
    <location>
        <begin position="73"/>
        <end position="97"/>
    </location>
</feature>
<evidence type="ECO:0000313" key="2">
    <source>
        <dbReference type="EMBL" id="CAB3809963.1"/>
    </source>
</evidence>
<accession>A0A6J5H283</accession>
<name>A0A6J5H283_9BURK</name>
<proteinExistence type="predicted"/>